<gene>
    <name evidence="13" type="ORF">PTSG_10952</name>
</gene>
<dbReference type="InterPro" id="IPR057842">
    <property type="entry name" value="WH_MER3"/>
</dbReference>
<dbReference type="CDD" id="cd18019">
    <property type="entry name" value="DEXHc_Brr2_1"/>
    <property type="match status" value="1"/>
</dbReference>
<feature type="domain" description="Helicase C-terminal" evidence="12">
    <location>
        <begin position="1544"/>
        <end position="1735"/>
    </location>
</feature>
<dbReference type="Proteomes" id="UP000007799">
    <property type="component" value="Unassembled WGS sequence"/>
</dbReference>
<dbReference type="CDD" id="cd18021">
    <property type="entry name" value="DEXHc_Brr2_2"/>
    <property type="match status" value="1"/>
</dbReference>
<evidence type="ECO:0000259" key="12">
    <source>
        <dbReference type="PROSITE" id="PS51194"/>
    </source>
</evidence>
<dbReference type="InterPro" id="IPR036388">
    <property type="entry name" value="WH-like_DNA-bd_sf"/>
</dbReference>
<organism evidence="14">
    <name type="scientific">Salpingoeca rosetta (strain ATCC 50818 / BSB-021)</name>
    <dbReference type="NCBI Taxonomy" id="946362"/>
    <lineage>
        <taxon>Eukaryota</taxon>
        <taxon>Choanoflagellata</taxon>
        <taxon>Craspedida</taxon>
        <taxon>Salpingoecidae</taxon>
        <taxon>Salpingoeca</taxon>
    </lineage>
</organism>
<feature type="region of interest" description="Disordered" evidence="10">
    <location>
        <begin position="51"/>
        <end position="82"/>
    </location>
</feature>
<dbReference type="PROSITE" id="PS51194">
    <property type="entry name" value="HELICASE_CTER"/>
    <property type="match status" value="2"/>
</dbReference>
<dbReference type="RefSeq" id="XP_004987878.1">
    <property type="nucleotide sequence ID" value="XM_004987821.1"/>
</dbReference>
<dbReference type="SMART" id="SM00382">
    <property type="entry name" value="AAA"/>
    <property type="match status" value="2"/>
</dbReference>
<dbReference type="Pfam" id="PF18149">
    <property type="entry name" value="Helicase_PWI"/>
    <property type="match status" value="1"/>
</dbReference>
<dbReference type="GO" id="GO:0003678">
    <property type="term" value="F:DNA helicase activity"/>
    <property type="evidence" value="ECO:0007669"/>
    <property type="project" value="TreeGrafter"/>
</dbReference>
<evidence type="ECO:0000256" key="8">
    <source>
        <dbReference type="ARBA" id="ARBA00023242"/>
    </source>
</evidence>
<dbReference type="Gene3D" id="1.10.3380.10">
    <property type="entry name" value="Sec63 N-terminal domain-like domain"/>
    <property type="match status" value="2"/>
</dbReference>
<dbReference type="OMA" id="MNPKEFN"/>
<feature type="region of interest" description="Disordered" evidence="10">
    <location>
        <begin position="207"/>
        <end position="243"/>
    </location>
</feature>
<dbReference type="InterPro" id="IPR014756">
    <property type="entry name" value="Ig_E-set"/>
</dbReference>
<dbReference type="EMBL" id="GL832994">
    <property type="protein sequence ID" value="EGD81008.1"/>
    <property type="molecule type" value="Genomic_DNA"/>
</dbReference>
<dbReference type="SUPFAM" id="SSF52540">
    <property type="entry name" value="P-loop containing nucleoside triphosphate hydrolases"/>
    <property type="match status" value="4"/>
</dbReference>
<dbReference type="CDD" id="cd18795">
    <property type="entry name" value="SF2_C_Ski2"/>
    <property type="match status" value="2"/>
</dbReference>
<keyword evidence="7" id="KW-0067">ATP-binding</keyword>
<dbReference type="Gene3D" id="1.10.150.20">
    <property type="entry name" value="5' to 3' exonuclease, C-terminal subdomain"/>
    <property type="match status" value="2"/>
</dbReference>
<evidence type="ECO:0000259" key="11">
    <source>
        <dbReference type="PROSITE" id="PS51192"/>
    </source>
</evidence>
<dbReference type="SUPFAM" id="SSF46785">
    <property type="entry name" value="Winged helix' DNA-binding domain"/>
    <property type="match status" value="2"/>
</dbReference>
<reference evidence="13" key="1">
    <citation type="submission" date="2009-08" db="EMBL/GenBank/DDBJ databases">
        <title>Annotation of Salpingoeca rosetta.</title>
        <authorList>
            <consortium name="The Broad Institute Genome Sequencing Platform"/>
            <person name="Russ C."/>
            <person name="Cuomo C."/>
            <person name="Burger G."/>
            <person name="Gray M.W."/>
            <person name="Holland P.W.H."/>
            <person name="King N."/>
            <person name="Lang F.B.F."/>
            <person name="Roger A.J."/>
            <person name="Ruiz-Trillo I."/>
            <person name="Young S.K."/>
            <person name="Zeng Q."/>
            <person name="Gargeya S."/>
            <person name="Alvarado L."/>
            <person name="Berlin A."/>
            <person name="Chapman S.B."/>
            <person name="Chen Z."/>
            <person name="Freedman E."/>
            <person name="Gellesch M."/>
            <person name="Goldberg J."/>
            <person name="Griggs A."/>
            <person name="Gujja S."/>
            <person name="Heilman E."/>
            <person name="Heiman D."/>
            <person name="Howarth C."/>
            <person name="Mehta T."/>
            <person name="Neiman D."/>
            <person name="Pearson M."/>
            <person name="Roberts A."/>
            <person name="Saif S."/>
            <person name="Shea T."/>
            <person name="Shenoy N."/>
            <person name="Sisk P."/>
            <person name="Stolte C."/>
            <person name="Sykes S."/>
            <person name="White J."/>
            <person name="Yandava C."/>
            <person name="Haas B."/>
            <person name="Nusbaum C."/>
            <person name="Birren B."/>
        </authorList>
    </citation>
    <scope>NUCLEOTIDE SEQUENCE [LARGE SCALE GENOMIC DNA]</scope>
    <source>
        <strain evidence="13">ATCC 50818</strain>
    </source>
</reference>
<dbReference type="GO" id="GO:0000393">
    <property type="term" value="P:spliceosomal conformational changes to generate catalytic conformation"/>
    <property type="evidence" value="ECO:0007669"/>
    <property type="project" value="UniProtKB-ARBA"/>
</dbReference>
<dbReference type="SUPFAM" id="SSF158702">
    <property type="entry name" value="Sec63 N-terminal domain-like"/>
    <property type="match status" value="2"/>
</dbReference>
<protein>
    <recommendedName>
        <fullName evidence="2">RNA helicase</fullName>
        <ecNumber evidence="2">3.6.4.13</ecNumber>
    </recommendedName>
</protein>
<dbReference type="InterPro" id="IPR027417">
    <property type="entry name" value="P-loop_NTPase"/>
</dbReference>
<dbReference type="FunFam" id="1.10.10.10:FF:000012">
    <property type="entry name" value="U5 small nuclear ribonucleoprotein helicase"/>
    <property type="match status" value="1"/>
</dbReference>
<dbReference type="GeneID" id="16068404"/>
<comment type="catalytic activity">
    <reaction evidence="9">
        <text>ATP + H2O = ADP + phosphate + H(+)</text>
        <dbReference type="Rhea" id="RHEA:13065"/>
        <dbReference type="ChEBI" id="CHEBI:15377"/>
        <dbReference type="ChEBI" id="CHEBI:15378"/>
        <dbReference type="ChEBI" id="CHEBI:30616"/>
        <dbReference type="ChEBI" id="CHEBI:43474"/>
        <dbReference type="ChEBI" id="CHEBI:456216"/>
        <dbReference type="EC" id="3.6.4.13"/>
    </reaction>
</comment>
<keyword evidence="6" id="KW-0347">Helicase</keyword>
<dbReference type="FunFam" id="3.40.50.300:FF:000368">
    <property type="entry name" value="U5 small nuclear ribonucleoprotein 200 kDa helicase"/>
    <property type="match status" value="1"/>
</dbReference>
<evidence type="ECO:0000256" key="7">
    <source>
        <dbReference type="ARBA" id="ARBA00022840"/>
    </source>
</evidence>
<feature type="domain" description="Helicase ATP-binding" evidence="11">
    <location>
        <begin position="1336"/>
        <end position="1489"/>
    </location>
</feature>
<accession>F2US99</accession>
<dbReference type="InterPro" id="IPR004179">
    <property type="entry name" value="Sec63-dom"/>
</dbReference>
<dbReference type="GO" id="GO:0016787">
    <property type="term" value="F:hydrolase activity"/>
    <property type="evidence" value="ECO:0007669"/>
    <property type="project" value="UniProtKB-KW"/>
</dbReference>
<dbReference type="PIRSF" id="PIRSF039073">
    <property type="entry name" value="BRR2"/>
    <property type="match status" value="1"/>
</dbReference>
<keyword evidence="5" id="KW-0378">Hydrolase</keyword>
<dbReference type="PROSITE" id="PS51192">
    <property type="entry name" value="HELICASE_ATP_BIND_1"/>
    <property type="match status" value="2"/>
</dbReference>
<dbReference type="FunFam" id="1.10.150.20:FF:000004">
    <property type="entry name" value="U5 small nuclear ribonucleoprotein helicase"/>
    <property type="match status" value="1"/>
</dbReference>
<dbReference type="EC" id="3.6.4.13" evidence="2"/>
<feature type="compositionally biased region" description="Acidic residues" evidence="10">
    <location>
        <begin position="219"/>
        <end position="243"/>
    </location>
</feature>
<evidence type="ECO:0000256" key="5">
    <source>
        <dbReference type="ARBA" id="ARBA00022801"/>
    </source>
</evidence>
<dbReference type="KEGG" id="sre:PTSG_10952"/>
<dbReference type="FunFam" id="1.10.3380.10:FF:000001">
    <property type="entry name" value="U5 small nuclear ribonucleoprotein helicase"/>
    <property type="match status" value="1"/>
</dbReference>
<feature type="domain" description="Helicase C-terminal" evidence="12">
    <location>
        <begin position="706"/>
        <end position="920"/>
    </location>
</feature>
<dbReference type="SMART" id="SM00490">
    <property type="entry name" value="HELICc"/>
    <property type="match status" value="2"/>
</dbReference>
<dbReference type="SUPFAM" id="SSF81296">
    <property type="entry name" value="E set domains"/>
    <property type="match status" value="1"/>
</dbReference>
<dbReference type="GO" id="GO:0005682">
    <property type="term" value="C:U5 snRNP"/>
    <property type="evidence" value="ECO:0007669"/>
    <property type="project" value="UniProtKB-ARBA"/>
</dbReference>
<dbReference type="FunFam" id="3.40.50.300:FF:000062">
    <property type="entry name" value="U5 small nuclear ribonucleoprotein helicase"/>
    <property type="match status" value="1"/>
</dbReference>
<dbReference type="FunFam" id="1.10.150.20:FF:000013">
    <property type="entry name" value="U5 small nuclear ribonucleoprotein kDa helicase"/>
    <property type="match status" value="1"/>
</dbReference>
<dbReference type="Pfam" id="PF00270">
    <property type="entry name" value="DEAD"/>
    <property type="match status" value="2"/>
</dbReference>
<evidence type="ECO:0000256" key="9">
    <source>
        <dbReference type="ARBA" id="ARBA00047984"/>
    </source>
</evidence>
<keyword evidence="14" id="KW-1185">Reference proteome</keyword>
<dbReference type="InterPro" id="IPR001650">
    <property type="entry name" value="Helicase_C-like"/>
</dbReference>
<sequence>MAEHRLREQQYEYNANANLVLQADRKLLDIRVRDDATGEVKSLKGHLDTVRMGDRAVRSMPQDLQERKKRRAEAQSKKKPAASLPSSVLANFADLGLKYYPKTKDTQHFYELILSYITDFLGSQPQDILMGAADEILAVLKDEDIKTKDKQHEIASLLGQRVSDEEFTRLVGLSQKITDYHDTTAMEEEEEPLDDDTGVALVFDRDEEEEETTAAAMAGDEDAEDLDEVKDMEEDEEEEEAEADIVRANLQREAAAAAAAGDTLNPSDLDAFWLQRQLGQYSKDAMETQKLADQSLKVLGEAKDDRECENRLVQVLGFDKFDFVKILRKHRNLIYHCIMRAKAQSDAERRAIEAKMRADDELAPALKLLKEGAEGDSRAEAKARKEAQRQGKLDRDLDTDVRDAHITKQVLNIDNLVFSQGSHLMANRKCALPEGSFRKSHKGYEEVYVPALKAKPLSENEKLVPISSLPDWAQKAFKGFKNLNRVQSQLFPTAFGSNENLLVCAPTGAGKTNVALLTILHEIGRHLLPDGSVDIENFKIVYIAPMKSLVAEMTGNFSARLEPYNLSVEELTGDQSLTREQIFNTNVLVCTPEKWDVITRKGGFEGVVGLVIIDEIHLLHDERGPVLESIIARSIRQVERTQESLRLVGLSATLPNYEDVSALLRVDPSKGLFFFDNSFRPCPLEQQYIGITERKALKRFQLMNDILYDKVVANAGRNQVLVFTHSRKDTAKTARMLRDMCLQKEMLGAFLREDSASVEILRDSAEATKNRDLVDLLPHGFAIHHAGMTRADRTLVEDLFAGRHIQVLVSTATLAWGVNLPAHTVIIKGTQVYAPDKGGWTELSPLDVLQMLGRAGRPQFDKQGEGILITTHAELQYYLSLLNEQLPVESQFMSKLADNLNAEIVAGTVQNLDEAVQWLSYTYLYVRLLRNPALYGVTADDLRNDPKLERFRANLVHTAALQLDKSNLLKYDRKTGNFQVTDLGRIASHYYCDFHTISMYNSLLKPTLTEIELLRIFSRSSEFKLVRVREEEKLELQTLMERVPIPIKESIDEPSAKINALLQSYISKLKLDGFSLASDMVYITQSAGRLMRAIFEIVLRRGWAQVAGRALTLCKMIDRRMWATACPLKQFPKLNPVAVQKLERKGLFWSQLTELSHTELGELIRTPALGKTLHKYIHLLPKMELSSYVQPITRTTLRVKLTLNADFPWDDAVHGSQQSFWVFVEDADSENLLHYEFFSLKKRFAELDHVLEFFVPITDPMPPQYFVRVVSDRWIGSETVLPISFRHLILPERFPPTTELLDLQPLPVTALKKPAYQRFYVNRFKYFNAIQTQVFNALYDSDDNVFVGAPTGSGKTVCAELAMLRSFSQNPNAKCIYVAPLQEVCNRMLPAWKEMFGKGLGKTVVGLTGDMSADLKLLASANVVVATPEQWDVLSRRWKQRRHVQNIALFIVDDAHMIGAENGPVLEIVCARMRYMASQLERRLRTIMLAVPVANAREMGSWCGVSGSNVFNFHPTVRPVPLELHVQGFNAAHATARLMHMARPVFNAIKRHSPNKPVLVFVPSRKQAQVTAVDLYAFAAAEGADKRFIGCDEEDLKRFTDRLKDEHLRETALSGIAYLHEALDDEDRRIVTHLFTSGAIQVLVASRDLAWGLSTPAHLVVLQDTQYYDGKDHRYVDYPLTDVLQMMGYAGRPLQDDCGKCVLLCQSTKKQVFSKFLNEPMPVESHLDYVLHDHFNAEVVTKIIEHKQDAVDYLTWTLMYRRMTQNPNYYNLHGVTHRHLSDHLSELVETTLSDLAESKCISVDEDNDEISALNLGMIAAYYYIDYTTIELFSRSLTDKTKLKGLLDIICAATEFKKIPVRYREDRVLRVLAKKVPLKPRTKVLYNDPHVKANLLIQAHLSRLELSPELQHDQERVLAIVPRLIQACVDVLSSSAWLAPALAAMELSQMITQAVWVTDPLLRQLPHITQDALKRASENELESIFDITECEDDVRDKVLQLSPAQMADVARYCNRYPSIELEYEVEDEEDVHAGAPVLVSVALERDEDEDDDTPVGPVIAPFYPQRKEEAWWCVIGDTASNRLLGIKRVALQQRSRIKLDFVPPEEGKHTFKLYFMCDSYLGCDQEYDLELDVKEPLEMDSSEEESESDEE</sequence>
<dbReference type="SMART" id="SM00973">
    <property type="entry name" value="Sec63"/>
    <property type="match status" value="2"/>
</dbReference>
<dbReference type="Pfam" id="PF00271">
    <property type="entry name" value="Helicase_C"/>
    <property type="match status" value="1"/>
</dbReference>
<keyword evidence="3" id="KW-0677">Repeat</keyword>
<dbReference type="GO" id="GO:0003676">
    <property type="term" value="F:nucleic acid binding"/>
    <property type="evidence" value="ECO:0007669"/>
    <property type="project" value="InterPro"/>
</dbReference>
<dbReference type="Gene3D" id="1.10.10.10">
    <property type="entry name" value="Winged helix-like DNA-binding domain superfamily/Winged helix DNA-binding domain"/>
    <property type="match status" value="2"/>
</dbReference>
<name>F2US99_SALR5</name>
<dbReference type="Gene3D" id="3.40.50.300">
    <property type="entry name" value="P-loop containing nucleotide triphosphate hydrolases"/>
    <property type="match status" value="4"/>
</dbReference>
<dbReference type="SMART" id="SM00487">
    <property type="entry name" value="DEXDc"/>
    <property type="match status" value="2"/>
</dbReference>
<feature type="region of interest" description="Disordered" evidence="10">
    <location>
        <begin position="373"/>
        <end position="395"/>
    </location>
</feature>
<dbReference type="GO" id="GO:0000712">
    <property type="term" value="P:resolution of meiotic recombination intermediates"/>
    <property type="evidence" value="ECO:0007669"/>
    <property type="project" value="TreeGrafter"/>
</dbReference>
<dbReference type="FunFam" id="3.40.50.300:FF:000254">
    <property type="entry name" value="U5 small nuclear ribonucleoprotein helicase"/>
    <property type="match status" value="1"/>
</dbReference>
<dbReference type="InterPro" id="IPR035892">
    <property type="entry name" value="C2_domain_sf"/>
</dbReference>
<dbReference type="FunCoup" id="F2US99">
    <property type="interactions" value="1887"/>
</dbReference>
<dbReference type="InterPro" id="IPR048863">
    <property type="entry name" value="BRR2_plug"/>
</dbReference>
<dbReference type="Pfam" id="PF21188">
    <property type="entry name" value="BRR2_plug"/>
    <property type="match status" value="1"/>
</dbReference>
<dbReference type="Pfam" id="PF23445">
    <property type="entry name" value="WHD_SNRNP200"/>
    <property type="match status" value="2"/>
</dbReference>
<dbReference type="Gene3D" id="2.60.40.150">
    <property type="entry name" value="C2 domain"/>
    <property type="match status" value="2"/>
</dbReference>
<dbReference type="InterPro" id="IPR041094">
    <property type="entry name" value="Brr2_helicase_PWI"/>
</dbReference>
<dbReference type="PANTHER" id="PTHR47961">
    <property type="entry name" value="DNA POLYMERASE THETA, PUTATIVE (AFU_ORTHOLOGUE AFUA_1G05260)-RELATED"/>
    <property type="match status" value="1"/>
</dbReference>
<evidence type="ECO:0000256" key="3">
    <source>
        <dbReference type="ARBA" id="ARBA00022737"/>
    </source>
</evidence>
<dbReference type="InterPro" id="IPR036390">
    <property type="entry name" value="WH_DNA-bd_sf"/>
</dbReference>
<evidence type="ECO:0000256" key="10">
    <source>
        <dbReference type="SAM" id="MobiDB-lite"/>
    </source>
</evidence>
<dbReference type="FunFam" id="3.40.50.300:FF:000102">
    <property type="entry name" value="RNA helicase, activating signal cointegrator 1"/>
    <property type="match status" value="1"/>
</dbReference>
<dbReference type="InterPro" id="IPR014001">
    <property type="entry name" value="Helicase_ATP-bd"/>
</dbReference>
<dbReference type="FunFam" id="1.10.10.10:FF:000024">
    <property type="entry name" value="U5 small nuclear ribonucleoprotein helicase"/>
    <property type="match status" value="1"/>
</dbReference>
<dbReference type="GO" id="GO:0003724">
    <property type="term" value="F:RNA helicase activity"/>
    <property type="evidence" value="ECO:0007669"/>
    <property type="project" value="UniProtKB-EC"/>
</dbReference>
<dbReference type="PANTHER" id="PTHR47961:SF4">
    <property type="entry name" value="ACTIVATING SIGNAL COINTEGRATOR 1 COMPLEX SUBUNIT 3"/>
    <property type="match status" value="1"/>
</dbReference>
<dbReference type="STRING" id="946362.F2US99"/>
<dbReference type="OrthoDB" id="5575at2759"/>
<evidence type="ECO:0000256" key="2">
    <source>
        <dbReference type="ARBA" id="ARBA00012552"/>
    </source>
</evidence>
<dbReference type="GO" id="GO:0005524">
    <property type="term" value="F:ATP binding"/>
    <property type="evidence" value="ECO:0007669"/>
    <property type="project" value="UniProtKB-KW"/>
</dbReference>
<dbReference type="FunFam" id="1.10.3380.10:FF:000002">
    <property type="entry name" value="Activating signal cointegrator 1 complex subunit 3"/>
    <property type="match status" value="1"/>
</dbReference>
<keyword evidence="8" id="KW-0539">Nucleus</keyword>
<dbReference type="Pfam" id="PF02889">
    <property type="entry name" value="Sec63"/>
    <property type="match status" value="2"/>
</dbReference>
<keyword evidence="4" id="KW-0547">Nucleotide-binding</keyword>
<evidence type="ECO:0000256" key="1">
    <source>
        <dbReference type="ARBA" id="ARBA00004123"/>
    </source>
</evidence>
<dbReference type="InterPro" id="IPR003593">
    <property type="entry name" value="AAA+_ATPase"/>
</dbReference>
<dbReference type="InterPro" id="IPR011545">
    <property type="entry name" value="DEAD/DEAH_box_helicase_dom"/>
</dbReference>
<dbReference type="InParanoid" id="F2US99"/>
<comment type="subcellular location">
    <subcellularLocation>
        <location evidence="1">Nucleus</location>
    </subcellularLocation>
</comment>
<evidence type="ECO:0000313" key="13">
    <source>
        <dbReference type="EMBL" id="EGD81008.1"/>
    </source>
</evidence>
<proteinExistence type="predicted"/>
<dbReference type="InterPro" id="IPR050474">
    <property type="entry name" value="Hel308_SKI2-like"/>
</dbReference>
<evidence type="ECO:0000256" key="4">
    <source>
        <dbReference type="ARBA" id="ARBA00022741"/>
    </source>
</evidence>
<dbReference type="FunFam" id="2.60.40.150:FF:000004">
    <property type="entry name" value="RNA helicase, activating signal cointegrator 1"/>
    <property type="match status" value="1"/>
</dbReference>
<feature type="domain" description="Helicase ATP-binding" evidence="11">
    <location>
        <begin position="492"/>
        <end position="672"/>
    </location>
</feature>
<dbReference type="eggNOG" id="KOG0951">
    <property type="taxonomic scope" value="Eukaryota"/>
</dbReference>
<evidence type="ECO:0000256" key="6">
    <source>
        <dbReference type="ARBA" id="ARBA00022806"/>
    </source>
</evidence>
<evidence type="ECO:0000313" key="14">
    <source>
        <dbReference type="Proteomes" id="UP000007799"/>
    </source>
</evidence>
<dbReference type="FunFam" id="2.60.40.150:FF:000133">
    <property type="entry name" value="Pre-mRNA splicing helicase, putative"/>
    <property type="match status" value="1"/>
</dbReference>